<protein>
    <recommendedName>
        <fullName evidence="4">Transporter</fullName>
    </recommendedName>
</protein>
<keyword evidence="1" id="KW-1133">Transmembrane helix</keyword>
<name>A0A928KS53_9FIRM</name>
<feature type="transmembrane region" description="Helical" evidence="1">
    <location>
        <begin position="130"/>
        <end position="150"/>
    </location>
</feature>
<accession>A0A928KS53</accession>
<evidence type="ECO:0008006" key="4">
    <source>
        <dbReference type="Google" id="ProtNLM"/>
    </source>
</evidence>
<sequence>MNKPNQVKIQWFVALGAAFAWFGNHCGAGFCSGLTLLKYFTKAGWLSLITTLVPFIILGFVFYYMGEYSRLIRADSYKDVAFSLYSKKEAVGKIMVIVFDAIVLISLLVNSSTVLAGAGTFLNKSVGMNYTLGTFVCLLIVVAISMFGATVMAKIDLPLGIILTSAILIVAFVLLKENWGGVVNIVQTKETFNISTGTAIGDMLWYTGIQVGFCSAYIAIAGKFTSKNDCKVMAVFGGFLNGFMLFIVSLAVLSRMPGISSSVIPIYDMIVERFGSTGILSLIYSVGLFLAYVSMSDVVAVCARFGPWFNPNHKYNQVVVDMIFGIILLGLSLLLAQIGIVALVTKGYQLISFLRIPTFIVGGLFFAPWRIHQINKQRAAALAGSAELEAALK</sequence>
<gene>
    <name evidence="2" type="ORF">E7512_08255</name>
</gene>
<reference evidence="2" key="1">
    <citation type="submission" date="2019-04" db="EMBL/GenBank/DDBJ databases">
        <title>Evolution of Biomass-Degrading Anaerobic Consortia Revealed by Metagenomics.</title>
        <authorList>
            <person name="Peng X."/>
        </authorList>
    </citation>
    <scope>NUCLEOTIDE SEQUENCE</scope>
    <source>
        <strain evidence="2">SIG551</strain>
    </source>
</reference>
<dbReference type="AlphaFoldDB" id="A0A928KS53"/>
<comment type="caution">
    <text evidence="2">The sequence shown here is derived from an EMBL/GenBank/DDBJ whole genome shotgun (WGS) entry which is preliminary data.</text>
</comment>
<dbReference type="Proteomes" id="UP000754750">
    <property type="component" value="Unassembled WGS sequence"/>
</dbReference>
<keyword evidence="1" id="KW-0472">Membrane</keyword>
<evidence type="ECO:0000313" key="2">
    <source>
        <dbReference type="EMBL" id="MBE6833555.1"/>
    </source>
</evidence>
<feature type="transmembrane region" description="Helical" evidence="1">
    <location>
        <begin position="318"/>
        <end position="344"/>
    </location>
</feature>
<feature type="transmembrane region" description="Helical" evidence="1">
    <location>
        <begin position="350"/>
        <end position="369"/>
    </location>
</feature>
<feature type="transmembrane region" description="Helical" evidence="1">
    <location>
        <begin position="203"/>
        <end position="220"/>
    </location>
</feature>
<evidence type="ECO:0000256" key="1">
    <source>
        <dbReference type="SAM" id="Phobius"/>
    </source>
</evidence>
<evidence type="ECO:0000313" key="3">
    <source>
        <dbReference type="Proteomes" id="UP000754750"/>
    </source>
</evidence>
<dbReference type="PANTHER" id="PTHR37814">
    <property type="entry name" value="CONSERVED MEMBRANE PROTEIN"/>
    <property type="match status" value="1"/>
</dbReference>
<feature type="transmembrane region" description="Helical" evidence="1">
    <location>
        <begin position="157"/>
        <end position="175"/>
    </location>
</feature>
<feature type="transmembrane region" description="Helical" evidence="1">
    <location>
        <begin position="282"/>
        <end position="306"/>
    </location>
</feature>
<feature type="transmembrane region" description="Helical" evidence="1">
    <location>
        <begin position="94"/>
        <end position="118"/>
    </location>
</feature>
<dbReference type="EMBL" id="SVNY01000003">
    <property type="protein sequence ID" value="MBE6833555.1"/>
    <property type="molecule type" value="Genomic_DNA"/>
</dbReference>
<organism evidence="2 3">
    <name type="scientific">Faecalispora sporosphaeroides</name>
    <dbReference type="NCBI Taxonomy" id="1549"/>
    <lineage>
        <taxon>Bacteria</taxon>
        <taxon>Bacillati</taxon>
        <taxon>Bacillota</taxon>
        <taxon>Clostridia</taxon>
        <taxon>Eubacteriales</taxon>
        <taxon>Oscillospiraceae</taxon>
        <taxon>Faecalispora</taxon>
    </lineage>
</organism>
<dbReference type="InterPro" id="IPR038728">
    <property type="entry name" value="YkvI-like"/>
</dbReference>
<proteinExistence type="predicted"/>
<feature type="transmembrane region" description="Helical" evidence="1">
    <location>
        <begin position="43"/>
        <end position="64"/>
    </location>
</feature>
<feature type="transmembrane region" description="Helical" evidence="1">
    <location>
        <begin position="232"/>
        <end position="253"/>
    </location>
</feature>
<dbReference type="RefSeq" id="WP_020072426.1">
    <property type="nucleotide sequence ID" value="NZ_JBKWRC010000014.1"/>
</dbReference>
<keyword evidence="1" id="KW-0812">Transmembrane</keyword>
<dbReference type="PANTHER" id="PTHR37814:SF1">
    <property type="entry name" value="MEMBRANE PROTEIN"/>
    <property type="match status" value="1"/>
</dbReference>
<feature type="transmembrane region" description="Helical" evidence="1">
    <location>
        <begin position="12"/>
        <end position="37"/>
    </location>
</feature>